<comment type="caution">
    <text evidence="3">The sequence shown here is derived from an EMBL/GenBank/DDBJ whole genome shotgun (WGS) entry which is preliminary data.</text>
</comment>
<dbReference type="RefSeq" id="WP_111863231.1">
    <property type="nucleotide sequence ID" value="NZ_QLYX01000001.1"/>
</dbReference>
<dbReference type="Proteomes" id="UP000251891">
    <property type="component" value="Unassembled WGS sequence"/>
</dbReference>
<reference evidence="3 4" key="1">
    <citation type="submission" date="2018-06" db="EMBL/GenBank/DDBJ databases">
        <title>Actinomadura craniellae sp. nov. isolated from marine sponge Craniella sp.</title>
        <authorList>
            <person name="Li L."/>
            <person name="Xu Q.H."/>
            <person name="Lin H.W."/>
            <person name="Lu Y.H."/>
        </authorList>
    </citation>
    <scope>NUCLEOTIDE SEQUENCE [LARGE SCALE GENOMIC DNA]</scope>
    <source>
        <strain evidence="3 4">LHW63021</strain>
    </source>
</reference>
<accession>A0A365HDT8</accession>
<keyword evidence="1" id="KW-0472">Membrane</keyword>
<evidence type="ECO:0000256" key="1">
    <source>
        <dbReference type="SAM" id="Phobius"/>
    </source>
</evidence>
<sequence length="325" mass="33835">MTTTTVLAAGSALTAALLAVPPAPATAAPATAPEPGGMTWAVRPSGPKGPNSRDYFGYTVSPGQTLKDKVSISNLSRQAQTFRVYATDAFNTADGAFALLTADRRATGAGTWIAFDAGTHRIRAGATVEVPFTLTVPRNATPGDHGGGIIASVTQQQANARGQRINVDRRVAARVYLRVDGPVTPALQISALRLSYAAPLLSSGRMEVTYTVRNTGNVRVTALARIGAQGPFGLALGGQVSRRVPELLPGNSYTFTEQIGGVVPAGRLTSSIRLSPTDSGSGVPVAGRPLTRQASLWSVPWLPAAAVLVIAATLYVRRRRSAAVR</sequence>
<proteinExistence type="predicted"/>
<dbReference type="AlphaFoldDB" id="A0A365HDT8"/>
<evidence type="ECO:0000256" key="2">
    <source>
        <dbReference type="SAM" id="SignalP"/>
    </source>
</evidence>
<evidence type="ECO:0000313" key="3">
    <source>
        <dbReference type="EMBL" id="RAY17178.1"/>
    </source>
</evidence>
<dbReference type="EMBL" id="QLYX01000001">
    <property type="protein sequence ID" value="RAY17178.1"/>
    <property type="molecule type" value="Genomic_DNA"/>
</dbReference>
<gene>
    <name evidence="3" type="ORF">DPM19_03235</name>
</gene>
<feature type="chain" id="PRO_5016891470" evidence="2">
    <location>
        <begin position="28"/>
        <end position="325"/>
    </location>
</feature>
<feature type="signal peptide" evidence="2">
    <location>
        <begin position="1"/>
        <end position="27"/>
    </location>
</feature>
<organism evidence="3 4">
    <name type="scientific">Actinomadura craniellae</name>
    <dbReference type="NCBI Taxonomy" id="2231787"/>
    <lineage>
        <taxon>Bacteria</taxon>
        <taxon>Bacillati</taxon>
        <taxon>Actinomycetota</taxon>
        <taxon>Actinomycetes</taxon>
        <taxon>Streptosporangiales</taxon>
        <taxon>Thermomonosporaceae</taxon>
        <taxon>Actinomadura</taxon>
    </lineage>
</organism>
<evidence type="ECO:0000313" key="4">
    <source>
        <dbReference type="Proteomes" id="UP000251891"/>
    </source>
</evidence>
<keyword evidence="1" id="KW-0812">Transmembrane</keyword>
<name>A0A365HDT8_9ACTN</name>
<keyword evidence="4" id="KW-1185">Reference proteome</keyword>
<protein>
    <submittedName>
        <fullName evidence="3">DUF916 domain-containing protein</fullName>
    </submittedName>
</protein>
<feature type="transmembrane region" description="Helical" evidence="1">
    <location>
        <begin position="296"/>
        <end position="316"/>
    </location>
</feature>
<keyword evidence="1" id="KW-1133">Transmembrane helix</keyword>
<dbReference type="OrthoDB" id="4336304at2"/>
<keyword evidence="2" id="KW-0732">Signal</keyword>